<dbReference type="RefSeq" id="WP_151177154.1">
    <property type="nucleotide sequence ID" value="NZ_CP042906.1"/>
</dbReference>
<feature type="domain" description="AbiTii" evidence="1">
    <location>
        <begin position="7"/>
        <end position="192"/>
    </location>
</feature>
<dbReference type="EMBL" id="CP042906">
    <property type="protein sequence ID" value="QEX16852.1"/>
    <property type="molecule type" value="Genomic_DNA"/>
</dbReference>
<evidence type="ECO:0000259" key="1">
    <source>
        <dbReference type="Pfam" id="PF18864"/>
    </source>
</evidence>
<organism evidence="2 3">
    <name type="scientific">Hypericibacter terrae</name>
    <dbReference type="NCBI Taxonomy" id="2602015"/>
    <lineage>
        <taxon>Bacteria</taxon>
        <taxon>Pseudomonadati</taxon>
        <taxon>Pseudomonadota</taxon>
        <taxon>Alphaproteobacteria</taxon>
        <taxon>Rhodospirillales</taxon>
        <taxon>Dongiaceae</taxon>
        <taxon>Hypericibacter</taxon>
    </lineage>
</organism>
<proteinExistence type="predicted"/>
<accession>A0A5J6MHB9</accession>
<gene>
    <name evidence="2" type="ORF">FRZ44_21470</name>
</gene>
<dbReference type="OrthoDB" id="6360084at2"/>
<keyword evidence="3" id="KW-1185">Reference proteome</keyword>
<protein>
    <recommendedName>
        <fullName evidence="1">AbiTii domain-containing protein</fullName>
    </recommendedName>
</protein>
<dbReference type="KEGG" id="htq:FRZ44_21470"/>
<dbReference type="InterPro" id="IPR041304">
    <property type="entry name" value="AbiTii"/>
</dbReference>
<name>A0A5J6MHB9_9PROT</name>
<sequence length="314" mass="34118">MSVSKSELLQEIIGLAVSDRESLSVLLRKCLVLAAMLKTDKLKDWALKELNGYSDTDELPEYRVASVSSKGHFRGPFGAAIMNQPLPAYILKDAHRDIARKHSFFDPIASYDVLIRGHREGKNDAALQAPWPPDLVAVYQDKFLKGYLLASAWQDIPPSALVSLCDTIRNRVLAFALELQDELGDSIDQGTTRLPNERINQYVTNLIYGGNNVFAGSAKGFAQIGTVNVHKGDLEGLAKVLQEIGIGDGEIRTLTEAIELDSKDGSATDIGERTSTWLGRMVTSAGKQGLKVAGDVASTIITRALMGYLGMPVS</sequence>
<evidence type="ECO:0000313" key="2">
    <source>
        <dbReference type="EMBL" id="QEX16852.1"/>
    </source>
</evidence>
<reference evidence="2 3" key="1">
    <citation type="submission" date="2019-08" db="EMBL/GenBank/DDBJ databases">
        <title>Hyperibacter terrae gen. nov., sp. nov. and Hyperibacter viscosus sp. nov., two new members in the family Rhodospirillaceae isolated from the rhizosphere of Hypericum perforatum.</title>
        <authorList>
            <person name="Noviana Z."/>
        </authorList>
    </citation>
    <scope>NUCLEOTIDE SEQUENCE [LARGE SCALE GENOMIC DNA]</scope>
    <source>
        <strain evidence="2 3">R5913</strain>
    </source>
</reference>
<evidence type="ECO:0000313" key="3">
    <source>
        <dbReference type="Proteomes" id="UP000326202"/>
    </source>
</evidence>
<dbReference type="Pfam" id="PF18864">
    <property type="entry name" value="AbiTii"/>
    <property type="match status" value="1"/>
</dbReference>
<dbReference type="Proteomes" id="UP000326202">
    <property type="component" value="Chromosome"/>
</dbReference>
<dbReference type="AlphaFoldDB" id="A0A5J6MHB9"/>